<evidence type="ECO:0000313" key="1">
    <source>
        <dbReference type="EMBL" id="KPV54405.1"/>
    </source>
</evidence>
<dbReference type="Proteomes" id="UP000050509">
    <property type="component" value="Unassembled WGS sequence"/>
</dbReference>
<accession>A0A0N8PT33</accession>
<proteinExistence type="predicted"/>
<reference evidence="1 2" key="1">
    <citation type="submission" date="2015-09" db="EMBL/GenBank/DDBJ databases">
        <title>Draft genome sequence of Kouleothrix aurantiaca JCM 19913.</title>
        <authorList>
            <person name="Hemp J."/>
        </authorList>
    </citation>
    <scope>NUCLEOTIDE SEQUENCE [LARGE SCALE GENOMIC DNA]</scope>
    <source>
        <strain evidence="1 2">COM-B</strain>
    </source>
</reference>
<comment type="caution">
    <text evidence="1">The sequence shown here is derived from an EMBL/GenBank/DDBJ whole genome shotgun (WGS) entry which is preliminary data.</text>
</comment>
<keyword evidence="2" id="KW-1185">Reference proteome</keyword>
<protein>
    <submittedName>
        <fullName evidence="1">Uncharacterized protein</fullName>
    </submittedName>
</protein>
<name>A0A0N8PT33_9CHLR</name>
<dbReference type="EMBL" id="LJCR01000062">
    <property type="protein sequence ID" value="KPV54405.1"/>
    <property type="molecule type" value="Genomic_DNA"/>
</dbReference>
<gene>
    <name evidence="1" type="ORF">SE17_03960</name>
</gene>
<dbReference type="AlphaFoldDB" id="A0A0N8PT33"/>
<evidence type="ECO:0000313" key="2">
    <source>
        <dbReference type="Proteomes" id="UP000050509"/>
    </source>
</evidence>
<dbReference type="Pfam" id="PF08665">
    <property type="entry name" value="PglZ"/>
    <property type="match status" value="1"/>
</dbReference>
<sequence>MVEVEKRVTGQLGGPTDRARVQQQIDTKKPFVLRVAAGQEDLGWLWAQALHAEQIYSRTLRSQLTDWGWRPQVLHLSDEEVQALAEQNLHLDPAAWNSGGLEPNLDLLLSYLLLGTDIEGTQRVLLNLSAERTGLGQPDFHQPDLWRARSVARLLITDAHRQVPALIPERHELLIPSPARALAHQLIDRWLDSKVYSSRQVLQRAIESADPIAALDTLLGQADASVGPFLSRRAEQAAYAATCQRLASIEGRDLIELLAQLKPAIASHCSHTAIWAHPDPEGGSPIPWLELARLSNACHDLLVASPTDSWSSPQTALDWYITVGWRVDRAGEELLRNLTVPDPALVGLLNPLRTAYRARWEQQLMAWSEVWQAAGSPQPPYPSAGERLLKFLDARRPTAVIVIDALRYDLGHALAHSVNVMESAERAIVQPACAPLPSVTALGMALALPIASADLVAESESGRWAMRERGQDLNLSLAASRRTWWTTRGHVAAEAFLTTADVLNREVPKPTKNRPRLVVTDHTIDDQGHDGELEVAGAQEQLRRYGQVIQRLRDAGWLRIAVVTDHGYIHWSGQHDQRITPPAGDVVYSSRRAYAYRAGSVVSGTQTASPGGRHPVAVPSGVASFAAYGKRGYFHGGASLQEWIIPVIEIDWPARARPVEVMLREQSAILTQRPRITLLVPPVMFADEHLARDVRLTILNANTGDLLFTSEPQTIRPTDQPDTTIDIMGSVRSGATAARGTSLTIEIRDAATGALLDSKPSRLMIELRQTDASEGW</sequence>
<organism evidence="1 2">
    <name type="scientific">Kouleothrix aurantiaca</name>
    <dbReference type="NCBI Taxonomy" id="186479"/>
    <lineage>
        <taxon>Bacteria</taxon>
        <taxon>Bacillati</taxon>
        <taxon>Chloroflexota</taxon>
        <taxon>Chloroflexia</taxon>
        <taxon>Chloroflexales</taxon>
        <taxon>Roseiflexineae</taxon>
        <taxon>Roseiflexaceae</taxon>
        <taxon>Kouleothrix</taxon>
    </lineage>
</organism>